<dbReference type="InterPro" id="IPR023393">
    <property type="entry name" value="START-like_dom_sf"/>
</dbReference>
<evidence type="ECO:0000313" key="1">
    <source>
        <dbReference type="EMBL" id="MEK8073465.1"/>
    </source>
</evidence>
<keyword evidence="2" id="KW-1185">Reference proteome</keyword>
<dbReference type="EMBL" id="JBBPCN010000001">
    <property type="protein sequence ID" value="MEK8073465.1"/>
    <property type="molecule type" value="Genomic_DNA"/>
</dbReference>
<sequence>MRPTSCADAMREAGAAVADSAGGAALIAFHVLASIPLRRWRTTWGATPAEVGETLPGDESVPHPAWQYTHAIDIDTTPDHVWPWLIQLGQQRAGFYSYRGLENMVGCNITSATGLDPRFQTLAVGDSVLLHPQSPPLTVTMVDDGRAFVLLGADPDSADRALWSFHLRALPGGRTRLIERGRYSHSTSLKSRLIFGRYFIEPIGFVMSRKMLRTIAANASAAQHI</sequence>
<evidence type="ECO:0000313" key="2">
    <source>
        <dbReference type="Proteomes" id="UP001456513"/>
    </source>
</evidence>
<name>A0ABU9D1J3_9NOCA</name>
<proteinExistence type="predicted"/>
<dbReference type="Proteomes" id="UP001456513">
    <property type="component" value="Unassembled WGS sequence"/>
</dbReference>
<organism evidence="1 2">
    <name type="scientific">Rhodococcus navarretei</name>
    <dbReference type="NCBI Taxonomy" id="3128981"/>
    <lineage>
        <taxon>Bacteria</taxon>
        <taxon>Bacillati</taxon>
        <taxon>Actinomycetota</taxon>
        <taxon>Actinomycetes</taxon>
        <taxon>Mycobacteriales</taxon>
        <taxon>Nocardiaceae</taxon>
        <taxon>Rhodococcus</taxon>
    </lineage>
</organism>
<dbReference type="SUPFAM" id="SSF55961">
    <property type="entry name" value="Bet v1-like"/>
    <property type="match status" value="1"/>
</dbReference>
<reference evidence="1 2" key="1">
    <citation type="submission" date="2024-03" db="EMBL/GenBank/DDBJ databases">
        <title>Rhodococcus navarretei sp. nov. and Pseudarthrobacter quantumdoti sp. nov., two new species with the ability to biosynthesize Quantum Dots isolated from soil samples at Union Glacier, Antarctica.</title>
        <authorList>
            <person name="Vargas M."/>
        </authorList>
    </citation>
    <scope>NUCLEOTIDE SEQUENCE [LARGE SCALE GENOMIC DNA]</scope>
    <source>
        <strain evidence="1 2">EXRC-4A-4</strain>
    </source>
</reference>
<comment type="caution">
    <text evidence="1">The sequence shown here is derived from an EMBL/GenBank/DDBJ whole genome shotgun (WGS) entry which is preliminary data.</text>
</comment>
<dbReference type="RefSeq" id="WP_341442422.1">
    <property type="nucleotide sequence ID" value="NZ_JBBPCN010000001.1"/>
</dbReference>
<protein>
    <submittedName>
        <fullName evidence="1">SRPBCC family protein</fullName>
    </submittedName>
</protein>
<accession>A0ABU9D1J3</accession>
<dbReference type="Gene3D" id="3.30.530.20">
    <property type="match status" value="1"/>
</dbReference>
<dbReference type="CDD" id="cd07812">
    <property type="entry name" value="SRPBCC"/>
    <property type="match status" value="1"/>
</dbReference>
<gene>
    <name evidence="1" type="ORF">AABD04_21705</name>
</gene>